<comment type="similarity">
    <text evidence="1">Belongs to the leucine-binding protein family.</text>
</comment>
<dbReference type="InterPro" id="IPR006311">
    <property type="entry name" value="TAT_signal"/>
</dbReference>
<dbReference type="SUPFAM" id="SSF53822">
    <property type="entry name" value="Periplasmic binding protein-like I"/>
    <property type="match status" value="1"/>
</dbReference>
<proteinExistence type="inferred from homology"/>
<evidence type="ECO:0000256" key="1">
    <source>
        <dbReference type="ARBA" id="ARBA00010062"/>
    </source>
</evidence>
<feature type="chain" id="PRO_5040898062" evidence="4">
    <location>
        <begin position="32"/>
        <end position="423"/>
    </location>
</feature>
<dbReference type="NCBIfam" id="TIGR01409">
    <property type="entry name" value="TAT_signal_seq"/>
    <property type="match status" value="1"/>
</dbReference>
<dbReference type="Gene3D" id="3.40.50.2300">
    <property type="match status" value="2"/>
</dbReference>
<dbReference type="Proteomes" id="UP001143364">
    <property type="component" value="Unassembled WGS sequence"/>
</dbReference>
<feature type="domain" description="Leucine-binding protein" evidence="5">
    <location>
        <begin position="37"/>
        <end position="395"/>
    </location>
</feature>
<dbReference type="RefSeq" id="WP_271203307.1">
    <property type="nucleotide sequence ID" value="NZ_BSFK01000005.1"/>
</dbReference>
<protein>
    <submittedName>
        <fullName evidence="6">ABC transporter permease</fullName>
    </submittedName>
</protein>
<dbReference type="InterPro" id="IPR028081">
    <property type="entry name" value="Leu-bd"/>
</dbReference>
<gene>
    <name evidence="6" type="ORF">GCM10008171_06080</name>
</gene>
<dbReference type="PROSITE" id="PS51318">
    <property type="entry name" value="TAT"/>
    <property type="match status" value="1"/>
</dbReference>
<dbReference type="EMBL" id="BSFK01000005">
    <property type="protein sequence ID" value="GLK75354.1"/>
    <property type="molecule type" value="Genomic_DNA"/>
</dbReference>
<keyword evidence="2 4" id="KW-0732">Signal</keyword>
<dbReference type="PANTHER" id="PTHR30483:SF6">
    <property type="entry name" value="PERIPLASMIC BINDING PROTEIN OF ABC TRANSPORTER FOR NATURAL AMINO ACIDS"/>
    <property type="match status" value="1"/>
</dbReference>
<reference evidence="6" key="1">
    <citation type="journal article" date="2014" name="Int. J. Syst. Evol. Microbiol.">
        <title>Complete genome sequence of Corynebacterium casei LMG S-19264T (=DSM 44701T), isolated from a smear-ripened cheese.</title>
        <authorList>
            <consortium name="US DOE Joint Genome Institute (JGI-PGF)"/>
            <person name="Walter F."/>
            <person name="Albersmeier A."/>
            <person name="Kalinowski J."/>
            <person name="Ruckert C."/>
        </authorList>
    </citation>
    <scope>NUCLEOTIDE SEQUENCE</scope>
    <source>
        <strain evidence="6">VKM B-2555</strain>
    </source>
</reference>
<dbReference type="InterPro" id="IPR051010">
    <property type="entry name" value="BCAA_transport"/>
</dbReference>
<dbReference type="PANTHER" id="PTHR30483">
    <property type="entry name" value="LEUCINE-SPECIFIC-BINDING PROTEIN"/>
    <property type="match status" value="1"/>
</dbReference>
<accession>A0A9W6N1X8</accession>
<dbReference type="InterPro" id="IPR019546">
    <property type="entry name" value="TAT_signal_bac_arc"/>
</dbReference>
<reference evidence="6" key="2">
    <citation type="submission" date="2023-01" db="EMBL/GenBank/DDBJ databases">
        <authorList>
            <person name="Sun Q."/>
            <person name="Evtushenko L."/>
        </authorList>
    </citation>
    <scope>NUCLEOTIDE SEQUENCE</scope>
    <source>
        <strain evidence="6">VKM B-2555</strain>
    </source>
</reference>
<evidence type="ECO:0000313" key="6">
    <source>
        <dbReference type="EMBL" id="GLK75354.1"/>
    </source>
</evidence>
<name>A0A9W6N1X8_9HYPH</name>
<evidence type="ECO:0000313" key="7">
    <source>
        <dbReference type="Proteomes" id="UP001143364"/>
    </source>
</evidence>
<comment type="caution">
    <text evidence="6">The sequence shown here is derived from an EMBL/GenBank/DDBJ whole genome shotgun (WGS) entry which is preliminary data.</text>
</comment>
<dbReference type="Pfam" id="PF13458">
    <property type="entry name" value="Peripla_BP_6"/>
    <property type="match status" value="1"/>
</dbReference>
<dbReference type="AlphaFoldDB" id="A0A9W6N1X8"/>
<evidence type="ECO:0000259" key="5">
    <source>
        <dbReference type="Pfam" id="PF13458"/>
    </source>
</evidence>
<dbReference type="GO" id="GO:0006865">
    <property type="term" value="P:amino acid transport"/>
    <property type="evidence" value="ECO:0007669"/>
    <property type="project" value="UniProtKB-KW"/>
</dbReference>
<keyword evidence="3" id="KW-0813">Transport</keyword>
<evidence type="ECO:0000256" key="3">
    <source>
        <dbReference type="ARBA" id="ARBA00022970"/>
    </source>
</evidence>
<dbReference type="InterPro" id="IPR028082">
    <property type="entry name" value="Peripla_BP_I"/>
</dbReference>
<keyword evidence="3" id="KW-0029">Amino-acid transport</keyword>
<feature type="signal peptide" evidence="4">
    <location>
        <begin position="1"/>
        <end position="31"/>
    </location>
</feature>
<keyword evidence="7" id="KW-1185">Reference proteome</keyword>
<sequence length="423" mass="46241">MTTSRRSFLQLALAGGASLPTLNLMSGIATAASSSDPIVIGHQADLTGGISSWGYWLDKSARAAVDHINANGGVAGREIKYVAEDSESNPPSGARKFRSLVQRSKADFVIGAVHSGVNLATCPIAKELKTLYIPNGMAEEMTGSSGNRYVFRTGSDTYSQAAAGAKWAAEQLGKTWTFIFADYGWGWSHFNEHKKVLESIGATVNPPIAVPLDAKDMLPYLAKVPENTEVLYSLFFGSQSVAFYTQANSMGVNKRTKLYSVICGHEAISPADLGGASEGAHLLEYLPRQLKHQDTEYNRKIRELMKVDPVNGQEEGSNRIIAGSHYWATWEAVFFIKEAVEKSGWRTKKDTPEVIKALEGMSVEESLAHPQGAKTIRAEDHKAIIDFKMSKVQDGKIEMLHAIPAKDIVQFFPPRVDFTKENV</sequence>
<evidence type="ECO:0000256" key="2">
    <source>
        <dbReference type="ARBA" id="ARBA00022729"/>
    </source>
</evidence>
<organism evidence="6 7">
    <name type="scientific">Methylopila jiangsuensis</name>
    <dbReference type="NCBI Taxonomy" id="586230"/>
    <lineage>
        <taxon>Bacteria</taxon>
        <taxon>Pseudomonadati</taxon>
        <taxon>Pseudomonadota</taxon>
        <taxon>Alphaproteobacteria</taxon>
        <taxon>Hyphomicrobiales</taxon>
        <taxon>Methylopilaceae</taxon>
        <taxon>Methylopila</taxon>
    </lineage>
</organism>
<evidence type="ECO:0000256" key="4">
    <source>
        <dbReference type="SAM" id="SignalP"/>
    </source>
</evidence>